<proteinExistence type="predicted"/>
<dbReference type="AlphaFoldDB" id="A0AAP0WW96"/>
<evidence type="ECO:0000313" key="1">
    <source>
        <dbReference type="EMBL" id="KAK9278876.1"/>
    </source>
</evidence>
<organism evidence="1 2">
    <name type="scientific">Liquidambar formosana</name>
    <name type="common">Formosan gum</name>
    <dbReference type="NCBI Taxonomy" id="63359"/>
    <lineage>
        <taxon>Eukaryota</taxon>
        <taxon>Viridiplantae</taxon>
        <taxon>Streptophyta</taxon>
        <taxon>Embryophyta</taxon>
        <taxon>Tracheophyta</taxon>
        <taxon>Spermatophyta</taxon>
        <taxon>Magnoliopsida</taxon>
        <taxon>eudicotyledons</taxon>
        <taxon>Gunneridae</taxon>
        <taxon>Pentapetalae</taxon>
        <taxon>Saxifragales</taxon>
        <taxon>Altingiaceae</taxon>
        <taxon>Liquidambar</taxon>
    </lineage>
</organism>
<gene>
    <name evidence="1" type="ORF">L1049_028455</name>
</gene>
<reference evidence="1 2" key="1">
    <citation type="journal article" date="2024" name="Plant J.">
        <title>Genome sequences and population genomics reveal climatic adaptation and genomic divergence between two closely related sweetgum species.</title>
        <authorList>
            <person name="Xu W.Q."/>
            <person name="Ren C.Q."/>
            <person name="Zhang X.Y."/>
            <person name="Comes H.P."/>
            <person name="Liu X.H."/>
            <person name="Li Y.G."/>
            <person name="Kettle C.J."/>
            <person name="Jalonen R."/>
            <person name="Gaisberger H."/>
            <person name="Ma Y.Z."/>
            <person name="Qiu Y.X."/>
        </authorList>
    </citation>
    <scope>NUCLEOTIDE SEQUENCE [LARGE SCALE GENOMIC DNA]</scope>
    <source>
        <strain evidence="1">Hangzhou</strain>
    </source>
</reference>
<evidence type="ECO:0000313" key="2">
    <source>
        <dbReference type="Proteomes" id="UP001415857"/>
    </source>
</evidence>
<name>A0AAP0WW96_LIQFO</name>
<comment type="caution">
    <text evidence="1">The sequence shown here is derived from an EMBL/GenBank/DDBJ whole genome shotgun (WGS) entry which is preliminary data.</text>
</comment>
<accession>A0AAP0WW96</accession>
<keyword evidence="2" id="KW-1185">Reference proteome</keyword>
<protein>
    <submittedName>
        <fullName evidence="1">Uncharacterized protein</fullName>
    </submittedName>
</protein>
<dbReference type="EMBL" id="JBBPBK010000009">
    <property type="protein sequence ID" value="KAK9278876.1"/>
    <property type="molecule type" value="Genomic_DNA"/>
</dbReference>
<dbReference type="Proteomes" id="UP001415857">
    <property type="component" value="Unassembled WGS sequence"/>
</dbReference>
<sequence length="117" mass="13536">MRVNIYRYIIYYKNRVFIETVNLRLVLVFRFRDLASENCDLIFPGKKKNPGFLVSWEKKSPVRSNSEAAPISIPRRILAFPHPFQSSSLQYSASVLKKNASVFDSVGLLLSFFLVFL</sequence>